<proteinExistence type="inferred from homology"/>
<dbReference type="InterPro" id="IPR033985">
    <property type="entry name" value="SusD-like_N"/>
</dbReference>
<dbReference type="Pfam" id="PF07980">
    <property type="entry name" value="SusD_RagB"/>
    <property type="match status" value="1"/>
</dbReference>
<dbReference type="GO" id="GO:0009279">
    <property type="term" value="C:cell outer membrane"/>
    <property type="evidence" value="ECO:0007669"/>
    <property type="project" value="UniProtKB-SubCell"/>
</dbReference>
<comment type="caution">
    <text evidence="8">The sequence shown here is derived from an EMBL/GenBank/DDBJ whole genome shotgun (WGS) entry which is preliminary data.</text>
</comment>
<feature type="domain" description="RagB/SusD" evidence="6">
    <location>
        <begin position="275"/>
        <end position="539"/>
    </location>
</feature>
<evidence type="ECO:0000256" key="2">
    <source>
        <dbReference type="ARBA" id="ARBA00006275"/>
    </source>
</evidence>
<evidence type="ECO:0000259" key="7">
    <source>
        <dbReference type="Pfam" id="PF14322"/>
    </source>
</evidence>
<dbReference type="InterPro" id="IPR011990">
    <property type="entry name" value="TPR-like_helical_dom_sf"/>
</dbReference>
<comment type="similarity">
    <text evidence="2">Belongs to the SusD family.</text>
</comment>
<keyword evidence="3" id="KW-0732">Signal</keyword>
<dbReference type="EMBL" id="SLUP01000003">
    <property type="protein sequence ID" value="TCL66807.1"/>
    <property type="molecule type" value="Genomic_DNA"/>
</dbReference>
<name>A0A4V2QE55_9FLAO</name>
<evidence type="ECO:0000259" key="6">
    <source>
        <dbReference type="Pfam" id="PF07980"/>
    </source>
</evidence>
<evidence type="ECO:0000256" key="3">
    <source>
        <dbReference type="ARBA" id="ARBA00022729"/>
    </source>
</evidence>
<dbReference type="AlphaFoldDB" id="A0A4V2QE55"/>
<dbReference type="Proteomes" id="UP000295455">
    <property type="component" value="Unassembled WGS sequence"/>
</dbReference>
<keyword evidence="5" id="KW-0998">Cell outer membrane</keyword>
<evidence type="ECO:0000313" key="8">
    <source>
        <dbReference type="EMBL" id="TCL66807.1"/>
    </source>
</evidence>
<protein>
    <submittedName>
        <fullName evidence="8">Putative outer membrane starch-binding protein</fullName>
    </submittedName>
</protein>
<dbReference type="OrthoDB" id="5694214at2"/>
<keyword evidence="4" id="KW-0472">Membrane</keyword>
<feature type="domain" description="SusD-like N-terminal" evidence="7">
    <location>
        <begin position="30"/>
        <end position="212"/>
    </location>
</feature>
<sequence>MKNIKKYFKIRYAILLMLALFLVISSCEEYLEDELKSDISVDFLYNSQEGLENAVVGLYTINRDIYTKGAMENDAEALVPQSRSDLVLGYTSGHLSFFARLGWGVLQTSYGTVKTDHYWKYYYRIIDRSNAIIEAADNVEFTDEATKNRILGEAKCWRAHSYFTLYRMFNNIFITTTPTTPENAFDKPDNKASETEIFNLLNNDLDDAIANLDWTTTQFGRWTKASAHHLKAKVAMWEEKPDVAAFHCDEVINNPNYGLLTSTGAVFDGDLNHKESLFVVQFKDEAIGGGSKNLMNFHLLPRYNDLPGLKLSIENGGRGLGTLTMNQYLRNLLKEDPNDDRDDGNYYITTYRYNDVDNLPAGKNVGDPVTYPSEFPTTGTAAQKTAERNLFYRNLNPGCIKFRQEDGDPSEASMISNVMVYRLAETYLIAAEAYMATNPTKSLGYLNAIRTRAKAAPRTAAVDMQAIMDERARELAFEGQRFYFIKRIGKYYDQIKNYAGNDLSNSQARDRVEPHLENWPIPIAELNLLGPNYPQNDGYPE</sequence>
<accession>A0A4V2QE55</accession>
<dbReference type="PROSITE" id="PS51257">
    <property type="entry name" value="PROKAR_LIPOPROTEIN"/>
    <property type="match status" value="1"/>
</dbReference>
<dbReference type="RefSeq" id="WP_132217052.1">
    <property type="nucleotide sequence ID" value="NZ_OX156936.1"/>
</dbReference>
<evidence type="ECO:0000256" key="1">
    <source>
        <dbReference type="ARBA" id="ARBA00004442"/>
    </source>
</evidence>
<dbReference type="Gene3D" id="1.25.40.390">
    <property type="match status" value="1"/>
</dbReference>
<reference evidence="8 9" key="1">
    <citation type="submission" date="2019-03" db="EMBL/GenBank/DDBJ databases">
        <title>Genomic Encyclopedia of Type Strains, Phase IV (KMG-IV): sequencing the most valuable type-strain genomes for metagenomic binning, comparative biology and taxonomic classification.</title>
        <authorList>
            <person name="Goeker M."/>
        </authorList>
    </citation>
    <scope>NUCLEOTIDE SEQUENCE [LARGE SCALE GENOMIC DNA]</scope>
    <source>
        <strain evidence="8 9">DSM 18792</strain>
    </source>
</reference>
<dbReference type="InterPro" id="IPR012944">
    <property type="entry name" value="SusD_RagB_dom"/>
</dbReference>
<dbReference type="SUPFAM" id="SSF48452">
    <property type="entry name" value="TPR-like"/>
    <property type="match status" value="1"/>
</dbReference>
<evidence type="ECO:0000256" key="4">
    <source>
        <dbReference type="ARBA" id="ARBA00023136"/>
    </source>
</evidence>
<dbReference type="Pfam" id="PF14322">
    <property type="entry name" value="SusD-like_3"/>
    <property type="match status" value="1"/>
</dbReference>
<comment type="subcellular location">
    <subcellularLocation>
        <location evidence="1">Cell outer membrane</location>
    </subcellularLocation>
</comment>
<evidence type="ECO:0000313" key="9">
    <source>
        <dbReference type="Proteomes" id="UP000295455"/>
    </source>
</evidence>
<keyword evidence="9" id="KW-1185">Reference proteome</keyword>
<evidence type="ECO:0000256" key="5">
    <source>
        <dbReference type="ARBA" id="ARBA00023237"/>
    </source>
</evidence>
<organism evidence="8 9">
    <name type="scientific">Mariniflexile fucanivorans</name>
    <dbReference type="NCBI Taxonomy" id="264023"/>
    <lineage>
        <taxon>Bacteria</taxon>
        <taxon>Pseudomonadati</taxon>
        <taxon>Bacteroidota</taxon>
        <taxon>Flavobacteriia</taxon>
        <taxon>Flavobacteriales</taxon>
        <taxon>Flavobacteriaceae</taxon>
        <taxon>Mariniflexile</taxon>
    </lineage>
</organism>
<gene>
    <name evidence="8" type="ORF">EV196_103226</name>
</gene>